<gene>
    <name evidence="1" type="ORF">R3Q16_01430</name>
</gene>
<dbReference type="RefSeq" id="WP_317540416.1">
    <property type="nucleotide sequence ID" value="NZ_JAWLKB010000001.1"/>
</dbReference>
<accession>A0ABU4BM72</accession>
<evidence type="ECO:0000313" key="1">
    <source>
        <dbReference type="EMBL" id="MDV6265248.1"/>
    </source>
</evidence>
<comment type="caution">
    <text evidence="1">The sequence shown here is derived from an EMBL/GenBank/DDBJ whole genome shotgun (WGS) entry which is preliminary data.</text>
</comment>
<proteinExistence type="predicted"/>
<dbReference type="Proteomes" id="UP001185927">
    <property type="component" value="Unassembled WGS sequence"/>
</dbReference>
<reference evidence="1 2" key="1">
    <citation type="submission" date="2023-10" db="EMBL/GenBank/DDBJ databases">
        <title>Development of a sustainable strategy for remediation of hydrocarbon-contaminated territories based on the waste exchange concept.</title>
        <authorList>
            <person name="Krivoruchko A."/>
        </authorList>
    </citation>
    <scope>NUCLEOTIDE SEQUENCE [LARGE SCALE GENOMIC DNA]</scope>
    <source>
        <strain evidence="1 2">IEGM 1203</strain>
    </source>
</reference>
<dbReference type="EMBL" id="JAWLKB010000001">
    <property type="protein sequence ID" value="MDV6265248.1"/>
    <property type="molecule type" value="Genomic_DNA"/>
</dbReference>
<organism evidence="1 2">
    <name type="scientific">Rhodococcus globerulus</name>
    <dbReference type="NCBI Taxonomy" id="33008"/>
    <lineage>
        <taxon>Bacteria</taxon>
        <taxon>Bacillati</taxon>
        <taxon>Actinomycetota</taxon>
        <taxon>Actinomycetes</taxon>
        <taxon>Mycobacteriales</taxon>
        <taxon>Nocardiaceae</taxon>
        <taxon>Rhodococcus</taxon>
    </lineage>
</organism>
<evidence type="ECO:0000313" key="2">
    <source>
        <dbReference type="Proteomes" id="UP001185927"/>
    </source>
</evidence>
<sequence length="216" mass="24169">MPLYSGVNGRLFVRDNERMSLSVCTDVSASDWLVGQDMPWYQLSAKGPVGFPAYARLRFLPDIPSEGQQTTDLGFAESWYVENPGQFATVLELLSGYTSTPDNCYFCLWDGWGCEVIGDDIPIVKIPNRDYWLFRGALTDWDDWGHDVQFDPRGASDADPAFIWPADHAWCVANDVDPDFAVIGGPTEAIEVLIADPRIDAVTVAPYTPKDPNRYY</sequence>
<keyword evidence="2" id="KW-1185">Reference proteome</keyword>
<name>A0ABU4BM72_RHOGO</name>
<protein>
    <submittedName>
        <fullName evidence="1">Uncharacterized protein</fullName>
    </submittedName>
</protein>